<organism evidence="1 2">
    <name type="scientific">Mariprofundus ferrooxydans PV-1</name>
    <dbReference type="NCBI Taxonomy" id="314345"/>
    <lineage>
        <taxon>Bacteria</taxon>
        <taxon>Pseudomonadati</taxon>
        <taxon>Pseudomonadota</taxon>
        <taxon>Candidatius Mariprofundia</taxon>
        <taxon>Mariprofundales</taxon>
        <taxon>Mariprofundaceae</taxon>
        <taxon>Mariprofundus</taxon>
    </lineage>
</organism>
<dbReference type="AlphaFoldDB" id="Q0EX68"/>
<gene>
    <name evidence="1" type="ORF">SPV1_08291</name>
</gene>
<name>Q0EX68_9PROT</name>
<evidence type="ECO:0000313" key="1">
    <source>
        <dbReference type="EMBL" id="EAU53922.1"/>
    </source>
</evidence>
<accession>Q0EX68</accession>
<proteinExistence type="predicted"/>
<comment type="caution">
    <text evidence="1">The sequence shown here is derived from an EMBL/GenBank/DDBJ whole genome shotgun (WGS) entry which is preliminary data.</text>
</comment>
<protein>
    <submittedName>
        <fullName evidence="1">Uncharacterized protein</fullName>
    </submittedName>
</protein>
<reference evidence="1 2" key="1">
    <citation type="submission" date="2006-09" db="EMBL/GenBank/DDBJ databases">
        <authorList>
            <person name="Emerson D."/>
            <person name="Ferriera S."/>
            <person name="Johnson J."/>
            <person name="Kravitz S."/>
            <person name="Halpern A."/>
            <person name="Remington K."/>
            <person name="Beeson K."/>
            <person name="Tran B."/>
            <person name="Rogers Y.-H."/>
            <person name="Friedman R."/>
            <person name="Venter J.C."/>
        </authorList>
    </citation>
    <scope>NUCLEOTIDE SEQUENCE [LARGE SCALE GENOMIC DNA]</scope>
    <source>
        <strain evidence="1 2">PV-1</strain>
    </source>
</reference>
<dbReference type="HOGENOM" id="CLU_2409768_0_0_0"/>
<keyword evidence="2" id="KW-1185">Reference proteome</keyword>
<sequence>MIIKIFLRIILLPLVAEKSPDHDLAFIIAEKAIHNQQRGYHPPDECQTLLFAWLSLYVNAQSVISGPKNIVFQSIKESEGGTSPEYDSKAGV</sequence>
<dbReference type="EMBL" id="AATS01000015">
    <property type="protein sequence ID" value="EAU53922.1"/>
    <property type="molecule type" value="Genomic_DNA"/>
</dbReference>
<dbReference type="Proteomes" id="UP000005297">
    <property type="component" value="Unassembled WGS sequence"/>
</dbReference>
<evidence type="ECO:0000313" key="2">
    <source>
        <dbReference type="Proteomes" id="UP000005297"/>
    </source>
</evidence>
<dbReference type="InParanoid" id="Q0EX68"/>